<dbReference type="PANTHER" id="PTHR48475:SF1">
    <property type="entry name" value="RNASE H TYPE-1 DOMAIN-CONTAINING PROTEIN"/>
    <property type="match status" value="1"/>
</dbReference>
<keyword evidence="1" id="KW-1185">Reference proteome</keyword>
<dbReference type="InterPro" id="IPR036397">
    <property type="entry name" value="RNaseH_sf"/>
</dbReference>
<dbReference type="OrthoDB" id="1934939at2759"/>
<dbReference type="Gene3D" id="3.30.420.10">
    <property type="entry name" value="Ribonuclease H-like superfamily/Ribonuclease H"/>
    <property type="match status" value="1"/>
</dbReference>
<dbReference type="SUPFAM" id="SSF53098">
    <property type="entry name" value="Ribonuclease H-like"/>
    <property type="match status" value="1"/>
</dbReference>
<name>A0A6J1DVB6_MOMCH</name>
<dbReference type="KEGG" id="mcha:111023436"/>
<dbReference type="RefSeq" id="XP_022156561.1">
    <property type="nucleotide sequence ID" value="XM_022300869.1"/>
</dbReference>
<organism evidence="1 2">
    <name type="scientific">Momordica charantia</name>
    <name type="common">Bitter gourd</name>
    <name type="synonym">Balsam pear</name>
    <dbReference type="NCBI Taxonomy" id="3673"/>
    <lineage>
        <taxon>Eukaryota</taxon>
        <taxon>Viridiplantae</taxon>
        <taxon>Streptophyta</taxon>
        <taxon>Embryophyta</taxon>
        <taxon>Tracheophyta</taxon>
        <taxon>Spermatophyta</taxon>
        <taxon>Magnoliopsida</taxon>
        <taxon>eudicotyledons</taxon>
        <taxon>Gunneridae</taxon>
        <taxon>Pentapetalae</taxon>
        <taxon>rosids</taxon>
        <taxon>fabids</taxon>
        <taxon>Cucurbitales</taxon>
        <taxon>Cucurbitaceae</taxon>
        <taxon>Momordiceae</taxon>
        <taxon>Momordica</taxon>
    </lineage>
</organism>
<dbReference type="GeneID" id="111023436"/>
<dbReference type="GO" id="GO:0003676">
    <property type="term" value="F:nucleic acid binding"/>
    <property type="evidence" value="ECO:0007669"/>
    <property type="project" value="InterPro"/>
</dbReference>
<accession>A0A6J1DVB6</accession>
<dbReference type="InterPro" id="IPR012337">
    <property type="entry name" value="RNaseH-like_sf"/>
</dbReference>
<protein>
    <submittedName>
        <fullName evidence="2">Uncharacterized protein LOC111023436</fullName>
    </submittedName>
</protein>
<dbReference type="Proteomes" id="UP000504603">
    <property type="component" value="Unplaced"/>
</dbReference>
<dbReference type="PANTHER" id="PTHR48475">
    <property type="entry name" value="RIBONUCLEASE H"/>
    <property type="match status" value="1"/>
</dbReference>
<reference evidence="2" key="1">
    <citation type="submission" date="2025-08" db="UniProtKB">
        <authorList>
            <consortium name="RefSeq"/>
        </authorList>
    </citation>
    <scope>IDENTIFICATION</scope>
    <source>
        <strain evidence="2">OHB3-1</strain>
    </source>
</reference>
<dbReference type="AlphaFoldDB" id="A0A6J1DVB6"/>
<evidence type="ECO:0000313" key="1">
    <source>
        <dbReference type="Proteomes" id="UP000504603"/>
    </source>
</evidence>
<evidence type="ECO:0000313" key="2">
    <source>
        <dbReference type="RefSeq" id="XP_022156561.1"/>
    </source>
</evidence>
<sequence>MDIDEQGQPGENCMSPLIKYLRDEIMPTEKKEVQQLQRRAAEYVEAVNKIIKRTLKTRLEKLKGLWAEELPNALWAYRTTSCTSTKETPFSLSFGSKAMVPVEIGLPSPRVEQIRLPNNNESVQLSLDLLEEHRETARLRTAEYKNRIARYYNSKVKKRDFKEGDLVLRKIMPNTKDSTSGAFRPTWEGPYKVTKVVRTGTYALEDQQGKALLHPWHAQHLKRYYH</sequence>
<proteinExistence type="predicted"/>
<gene>
    <name evidence="2" type="primary">LOC111023436</name>
</gene>